<evidence type="ECO:0000256" key="5">
    <source>
        <dbReference type="ARBA" id="ARBA00022694"/>
    </source>
</evidence>
<keyword evidence="8 10" id="KW-0460">Magnesium</keyword>
<dbReference type="Gene3D" id="1.10.20.140">
    <property type="match status" value="1"/>
</dbReference>
<comment type="similarity">
    <text evidence="3 10 13">Belongs to the IPP transferase family.</text>
</comment>
<evidence type="ECO:0000256" key="7">
    <source>
        <dbReference type="ARBA" id="ARBA00022840"/>
    </source>
</evidence>
<comment type="caution">
    <text evidence="10">Lacks conserved residue(s) required for the propagation of feature annotation.</text>
</comment>
<dbReference type="PANTHER" id="PTHR11088">
    <property type="entry name" value="TRNA DIMETHYLALLYLTRANSFERASE"/>
    <property type="match status" value="1"/>
</dbReference>
<keyword evidence="6 10" id="KW-0547">Nucleotide-binding</keyword>
<keyword evidence="15" id="KW-1185">Reference proteome</keyword>
<accession>A0A1T4SZP3</accession>
<protein>
    <recommendedName>
        <fullName evidence="10">tRNA dimethylallyltransferase</fullName>
        <ecNumber evidence="10">2.5.1.75</ecNumber>
    </recommendedName>
    <alternativeName>
        <fullName evidence="10">Dimethylallyl diphosphate:tRNA dimethylallyltransferase</fullName>
        <shortName evidence="10">DMAPP:tRNA dimethylallyltransferase</shortName>
        <shortName evidence="10">DMATase</shortName>
    </alternativeName>
    <alternativeName>
        <fullName evidence="10">Isopentenyl-diphosphate:tRNA isopentenyltransferase</fullName>
        <shortName evidence="10">IPP transferase</shortName>
        <shortName evidence="10">IPPT</shortName>
        <shortName evidence="10">IPTase</shortName>
    </alternativeName>
</protein>
<evidence type="ECO:0000256" key="4">
    <source>
        <dbReference type="ARBA" id="ARBA00022679"/>
    </source>
</evidence>
<evidence type="ECO:0000256" key="11">
    <source>
        <dbReference type="RuleBase" id="RU003783"/>
    </source>
</evidence>
<dbReference type="STRING" id="225324.SAMN02745126_05387"/>
<feature type="region of interest" description="Interaction with substrate tRNA" evidence="10">
    <location>
        <begin position="170"/>
        <end position="174"/>
    </location>
</feature>
<dbReference type="PANTHER" id="PTHR11088:SF60">
    <property type="entry name" value="TRNA DIMETHYLALLYLTRANSFERASE"/>
    <property type="match status" value="1"/>
</dbReference>
<dbReference type="GO" id="GO:0052381">
    <property type="term" value="F:tRNA dimethylallyltransferase activity"/>
    <property type="evidence" value="ECO:0007669"/>
    <property type="project" value="UniProtKB-UniRule"/>
</dbReference>
<dbReference type="EC" id="2.5.1.75" evidence="10"/>
<evidence type="ECO:0000256" key="2">
    <source>
        <dbReference type="ARBA" id="ARBA00003213"/>
    </source>
</evidence>
<evidence type="ECO:0000256" key="1">
    <source>
        <dbReference type="ARBA" id="ARBA00001946"/>
    </source>
</evidence>
<comment type="subunit">
    <text evidence="10">Monomer.</text>
</comment>
<evidence type="ECO:0000256" key="6">
    <source>
        <dbReference type="ARBA" id="ARBA00022741"/>
    </source>
</evidence>
<dbReference type="Proteomes" id="UP000190092">
    <property type="component" value="Unassembled WGS sequence"/>
</dbReference>
<gene>
    <name evidence="10" type="primary">miaA</name>
    <name evidence="14" type="ORF">SAMN02745126_05387</name>
</gene>
<feature type="site" description="Interaction with substrate tRNA" evidence="10">
    <location>
        <position position="112"/>
    </location>
</feature>
<dbReference type="Gene3D" id="3.40.50.300">
    <property type="entry name" value="P-loop containing nucleotide triphosphate hydrolases"/>
    <property type="match status" value="1"/>
</dbReference>
<keyword evidence="4 10" id="KW-0808">Transferase</keyword>
<feature type="site" description="Interaction with substrate tRNA" evidence="10">
    <location>
        <position position="134"/>
    </location>
</feature>
<dbReference type="AlphaFoldDB" id="A0A1T4SZP3"/>
<keyword evidence="7 10" id="KW-0067">ATP-binding</keyword>
<dbReference type="HAMAP" id="MF_00185">
    <property type="entry name" value="IPP_trans"/>
    <property type="match status" value="1"/>
</dbReference>
<reference evidence="15" key="1">
    <citation type="submission" date="2017-02" db="EMBL/GenBank/DDBJ databases">
        <authorList>
            <person name="Varghese N."/>
            <person name="Submissions S."/>
        </authorList>
    </citation>
    <scope>NUCLEOTIDE SEQUENCE [LARGE SCALE GENOMIC DNA]</scope>
    <source>
        <strain evidence="15">ATCC 27094</strain>
    </source>
</reference>
<dbReference type="GO" id="GO:0006400">
    <property type="term" value="P:tRNA modification"/>
    <property type="evidence" value="ECO:0007669"/>
    <property type="project" value="TreeGrafter"/>
</dbReference>
<organism evidence="14 15">
    <name type="scientific">Enhydrobacter aerosaccus</name>
    <dbReference type="NCBI Taxonomy" id="225324"/>
    <lineage>
        <taxon>Bacteria</taxon>
        <taxon>Pseudomonadati</taxon>
        <taxon>Pseudomonadota</taxon>
        <taxon>Alphaproteobacteria</taxon>
        <taxon>Hyphomicrobiales</taxon>
        <taxon>Enhydrobacter</taxon>
    </lineage>
</organism>
<evidence type="ECO:0000313" key="14">
    <source>
        <dbReference type="EMBL" id="SKA33690.1"/>
    </source>
</evidence>
<evidence type="ECO:0000313" key="15">
    <source>
        <dbReference type="Proteomes" id="UP000190092"/>
    </source>
</evidence>
<keyword evidence="5 10" id="KW-0819">tRNA processing</keyword>
<evidence type="ECO:0000256" key="12">
    <source>
        <dbReference type="RuleBase" id="RU003784"/>
    </source>
</evidence>
<comment type="cofactor">
    <cofactor evidence="1 10">
        <name>Mg(2+)</name>
        <dbReference type="ChEBI" id="CHEBI:18420"/>
    </cofactor>
</comment>
<evidence type="ECO:0000256" key="10">
    <source>
        <dbReference type="HAMAP-Rule" id="MF_00185"/>
    </source>
</evidence>
<dbReference type="InterPro" id="IPR027417">
    <property type="entry name" value="P-loop_NTPase"/>
</dbReference>
<evidence type="ECO:0000256" key="8">
    <source>
        <dbReference type="ARBA" id="ARBA00022842"/>
    </source>
</evidence>
<dbReference type="EMBL" id="FUWJ01000011">
    <property type="protein sequence ID" value="SKA33690.1"/>
    <property type="molecule type" value="Genomic_DNA"/>
</dbReference>
<proteinExistence type="inferred from homology"/>
<feature type="binding site" evidence="10">
    <location>
        <begin position="21"/>
        <end position="28"/>
    </location>
    <ligand>
        <name>ATP</name>
        <dbReference type="ChEBI" id="CHEBI:30616"/>
    </ligand>
</feature>
<evidence type="ECO:0000256" key="9">
    <source>
        <dbReference type="ARBA" id="ARBA00049563"/>
    </source>
</evidence>
<evidence type="ECO:0000256" key="13">
    <source>
        <dbReference type="RuleBase" id="RU003785"/>
    </source>
</evidence>
<dbReference type="Pfam" id="PF01715">
    <property type="entry name" value="IPPT"/>
    <property type="match status" value="1"/>
</dbReference>
<dbReference type="GO" id="GO:0005524">
    <property type="term" value="F:ATP binding"/>
    <property type="evidence" value="ECO:0007669"/>
    <property type="project" value="UniProtKB-UniRule"/>
</dbReference>
<name>A0A1T4SZP3_9HYPH</name>
<dbReference type="InterPro" id="IPR018022">
    <property type="entry name" value="IPT"/>
</dbReference>
<feature type="binding site" evidence="10">
    <location>
        <begin position="23"/>
        <end position="28"/>
    </location>
    <ligand>
        <name>substrate</name>
    </ligand>
</feature>
<dbReference type="SUPFAM" id="SSF52540">
    <property type="entry name" value="P-loop containing nucleoside triphosphate hydrolases"/>
    <property type="match status" value="2"/>
</dbReference>
<comment type="catalytic activity">
    <reaction evidence="9 10 11">
        <text>adenosine(37) in tRNA + dimethylallyl diphosphate = N(6)-dimethylallyladenosine(37) in tRNA + diphosphate</text>
        <dbReference type="Rhea" id="RHEA:26482"/>
        <dbReference type="Rhea" id="RHEA-COMP:10162"/>
        <dbReference type="Rhea" id="RHEA-COMP:10375"/>
        <dbReference type="ChEBI" id="CHEBI:33019"/>
        <dbReference type="ChEBI" id="CHEBI:57623"/>
        <dbReference type="ChEBI" id="CHEBI:74411"/>
        <dbReference type="ChEBI" id="CHEBI:74415"/>
        <dbReference type="EC" id="2.5.1.75"/>
    </reaction>
</comment>
<evidence type="ECO:0000256" key="3">
    <source>
        <dbReference type="ARBA" id="ARBA00005842"/>
    </source>
</evidence>
<dbReference type="NCBIfam" id="TIGR00174">
    <property type="entry name" value="miaA"/>
    <property type="match status" value="1"/>
</dbReference>
<dbReference type="OrthoDB" id="9776390at2"/>
<dbReference type="InterPro" id="IPR039657">
    <property type="entry name" value="Dimethylallyltransferase"/>
</dbReference>
<comment type="function">
    <text evidence="2 10 12">Catalyzes the transfer of a dimethylallyl group onto the adenine at position 37 in tRNAs that read codons beginning with uridine, leading to the formation of N6-(dimethylallyl)adenosine (i(6)A).</text>
</comment>
<sequence>MAKEGMSSSGQHKPPVVIVTGPTASGKSALALSLAEGRSGVVINADAMQTYDAFPILTAQPSAAERARAPHRLYGVLPLSETLSAARWRTLASDEIEHAQEQGRLPILCGGSGLYLRALMQGFSDIPEAPATLRVQANEDWQAMGAEAFRARLAQHDPAIVARLKPGDRQRHVRAWETWIGTGRPLSAWQETKGTPAPWRFVTILLAPERQWLRDRIEARFDAMLAAGVLDEVKAVLERHPDPSWPGLKAHGAPELFRYFRGDLSLDEARRIAIDHTRQYAKRQMTWFRHQMAPDLVLDPSANPVGEGVEKFLDKMGV</sequence>